<accession>A0A0P8ADK8</accession>
<evidence type="ECO:0000313" key="2">
    <source>
        <dbReference type="EMBL" id="KPQ42247.1"/>
    </source>
</evidence>
<feature type="transmembrane region" description="Helical" evidence="1">
    <location>
        <begin position="38"/>
        <end position="55"/>
    </location>
</feature>
<reference evidence="2 3" key="1">
    <citation type="submission" date="2015-09" db="EMBL/GenBank/DDBJ databases">
        <title>A metagenomics-based metabolic model of nitrate-dependent anaerobic oxidation of methane by Methanoperedens-like archaea.</title>
        <authorList>
            <person name="Arshad A."/>
            <person name="Speth D.R."/>
            <person name="De Graaf R.M."/>
            <person name="Op Den Camp H.J."/>
            <person name="Jetten M.S."/>
            <person name="Welte C.U."/>
        </authorList>
    </citation>
    <scope>NUCLEOTIDE SEQUENCE [LARGE SCALE GENOMIC DNA]</scope>
</reference>
<keyword evidence="1" id="KW-0812">Transmembrane</keyword>
<dbReference type="AlphaFoldDB" id="A0A0P8ADK8"/>
<keyword evidence="1" id="KW-1133">Transmembrane helix</keyword>
<name>A0A0P8ADK8_9EURY</name>
<organism evidence="2 3">
    <name type="scientific">Candidatus Methanoperedens nitratireducens</name>
    <dbReference type="NCBI Taxonomy" id="1392998"/>
    <lineage>
        <taxon>Archaea</taxon>
        <taxon>Methanobacteriati</taxon>
        <taxon>Methanobacteriota</taxon>
        <taxon>Stenosarchaea group</taxon>
        <taxon>Methanomicrobia</taxon>
        <taxon>Methanosarcinales</taxon>
        <taxon>ANME-2 cluster</taxon>
        <taxon>Candidatus Methanoperedentaceae</taxon>
        <taxon>Candidatus Methanoperedens</taxon>
    </lineage>
</organism>
<evidence type="ECO:0000313" key="3">
    <source>
        <dbReference type="Proteomes" id="UP000050360"/>
    </source>
</evidence>
<dbReference type="Proteomes" id="UP000050360">
    <property type="component" value="Unassembled WGS sequence"/>
</dbReference>
<proteinExistence type="predicted"/>
<gene>
    <name evidence="2" type="ORF">MPEBLZ_03197</name>
</gene>
<sequence length="105" mass="12263">MVETRFLELVNATLGLSILLITFVLLRDFRRQLQSRDNKFRIPLILLSTGIMVFSVREFIKYGLTQGRETVLDELLETLYLLLTLGAFFYLLRIKELPSDKIIPK</sequence>
<feature type="transmembrane region" description="Helical" evidence="1">
    <location>
        <begin position="75"/>
        <end position="92"/>
    </location>
</feature>
<dbReference type="EMBL" id="LKCM01000249">
    <property type="protein sequence ID" value="KPQ42247.1"/>
    <property type="molecule type" value="Genomic_DNA"/>
</dbReference>
<keyword evidence="1" id="KW-0472">Membrane</keyword>
<feature type="transmembrane region" description="Helical" evidence="1">
    <location>
        <begin position="6"/>
        <end position="26"/>
    </location>
</feature>
<comment type="caution">
    <text evidence="2">The sequence shown here is derived from an EMBL/GenBank/DDBJ whole genome shotgun (WGS) entry which is preliminary data.</text>
</comment>
<evidence type="ECO:0000256" key="1">
    <source>
        <dbReference type="SAM" id="Phobius"/>
    </source>
</evidence>
<protein>
    <submittedName>
        <fullName evidence="2">Uncharacterized protein</fullName>
    </submittedName>
</protein>
<feature type="non-terminal residue" evidence="2">
    <location>
        <position position="105"/>
    </location>
</feature>